<comment type="caution">
    <text evidence="2">The sequence shown here is derived from an EMBL/GenBank/DDBJ whole genome shotgun (WGS) entry which is preliminary data.</text>
</comment>
<organism evidence="2 3">
    <name type="scientific">Helicocarpus griseus UAMH5409</name>
    <dbReference type="NCBI Taxonomy" id="1447875"/>
    <lineage>
        <taxon>Eukaryota</taxon>
        <taxon>Fungi</taxon>
        <taxon>Dikarya</taxon>
        <taxon>Ascomycota</taxon>
        <taxon>Pezizomycotina</taxon>
        <taxon>Eurotiomycetes</taxon>
        <taxon>Eurotiomycetidae</taxon>
        <taxon>Onygenales</taxon>
        <taxon>Ajellomycetaceae</taxon>
        <taxon>Helicocarpus</taxon>
    </lineage>
</organism>
<dbReference type="EMBL" id="PDNB01000001">
    <property type="protein sequence ID" value="PGH19052.1"/>
    <property type="molecule type" value="Genomic_DNA"/>
</dbReference>
<protein>
    <submittedName>
        <fullName evidence="2">Uncharacterized protein</fullName>
    </submittedName>
</protein>
<evidence type="ECO:0000256" key="1">
    <source>
        <dbReference type="SAM" id="MobiDB-lite"/>
    </source>
</evidence>
<evidence type="ECO:0000313" key="3">
    <source>
        <dbReference type="Proteomes" id="UP000223968"/>
    </source>
</evidence>
<feature type="compositionally biased region" description="Pro residues" evidence="1">
    <location>
        <begin position="71"/>
        <end position="84"/>
    </location>
</feature>
<proteinExistence type="predicted"/>
<evidence type="ECO:0000313" key="2">
    <source>
        <dbReference type="EMBL" id="PGH19052.1"/>
    </source>
</evidence>
<name>A0A2B7YDU7_9EURO</name>
<accession>A0A2B7YDU7</accession>
<feature type="compositionally biased region" description="Polar residues" evidence="1">
    <location>
        <begin position="1"/>
        <end position="27"/>
    </location>
</feature>
<dbReference type="AlphaFoldDB" id="A0A2B7YDU7"/>
<sequence length="84" mass="8966">MASTISYHNHNHILSPTPSKPKSTLINGTGTGTTLSASALTQEISRAMQASSSQLPKYASYSYMEERGEHPPPPPPSPVGFPRS</sequence>
<feature type="region of interest" description="Disordered" evidence="1">
    <location>
        <begin position="1"/>
        <end position="30"/>
    </location>
</feature>
<keyword evidence="3" id="KW-1185">Reference proteome</keyword>
<feature type="region of interest" description="Disordered" evidence="1">
    <location>
        <begin position="47"/>
        <end position="84"/>
    </location>
</feature>
<gene>
    <name evidence="2" type="ORF">AJ79_00086</name>
</gene>
<reference evidence="2 3" key="1">
    <citation type="submission" date="2017-10" db="EMBL/GenBank/DDBJ databases">
        <title>Comparative genomics in systemic dimorphic fungi from Ajellomycetaceae.</title>
        <authorList>
            <person name="Munoz J.F."/>
            <person name="Mcewen J.G."/>
            <person name="Clay O.K."/>
            <person name="Cuomo C.A."/>
        </authorList>
    </citation>
    <scope>NUCLEOTIDE SEQUENCE [LARGE SCALE GENOMIC DNA]</scope>
    <source>
        <strain evidence="2 3">UAMH5409</strain>
    </source>
</reference>
<dbReference type="Proteomes" id="UP000223968">
    <property type="component" value="Unassembled WGS sequence"/>
</dbReference>